<dbReference type="InterPro" id="IPR050155">
    <property type="entry name" value="HAD-like_hydrolase_sf"/>
</dbReference>
<evidence type="ECO:0000313" key="2">
    <source>
        <dbReference type="Proteomes" id="UP000237846"/>
    </source>
</evidence>
<dbReference type="InterPro" id="IPR041492">
    <property type="entry name" value="HAD_2"/>
</dbReference>
<dbReference type="Proteomes" id="UP000237846">
    <property type="component" value="Unassembled WGS sequence"/>
</dbReference>
<name>A0A2T0QC55_9ACTN</name>
<dbReference type="EMBL" id="PVZC01000001">
    <property type="protein sequence ID" value="PRY01536.1"/>
    <property type="molecule type" value="Genomic_DNA"/>
</dbReference>
<dbReference type="PANTHER" id="PTHR43434">
    <property type="entry name" value="PHOSPHOGLYCOLATE PHOSPHATASE"/>
    <property type="match status" value="1"/>
</dbReference>
<comment type="caution">
    <text evidence="1">The sequence shown here is derived from an EMBL/GenBank/DDBJ whole genome shotgun (WGS) entry which is preliminary data.</text>
</comment>
<protein>
    <submittedName>
        <fullName evidence="1">Phosphoglycolate phosphatase-like HAD superfamily hydrolase</fullName>
    </submittedName>
</protein>
<dbReference type="SUPFAM" id="SSF56784">
    <property type="entry name" value="HAD-like"/>
    <property type="match status" value="1"/>
</dbReference>
<dbReference type="AlphaFoldDB" id="A0A2T0QC55"/>
<keyword evidence="1" id="KW-0378">Hydrolase</keyword>
<dbReference type="Gene3D" id="3.40.50.1000">
    <property type="entry name" value="HAD superfamily/HAD-like"/>
    <property type="match status" value="1"/>
</dbReference>
<dbReference type="InterPro" id="IPR023198">
    <property type="entry name" value="PGP-like_dom2"/>
</dbReference>
<dbReference type="SFLD" id="SFLDS00003">
    <property type="entry name" value="Haloacid_Dehalogenase"/>
    <property type="match status" value="1"/>
</dbReference>
<dbReference type="Pfam" id="PF13419">
    <property type="entry name" value="HAD_2"/>
    <property type="match status" value="1"/>
</dbReference>
<evidence type="ECO:0000313" key="1">
    <source>
        <dbReference type="EMBL" id="PRY01536.1"/>
    </source>
</evidence>
<dbReference type="InterPro" id="IPR036412">
    <property type="entry name" value="HAD-like_sf"/>
</dbReference>
<proteinExistence type="predicted"/>
<accession>A0A2T0QC55</accession>
<dbReference type="Gene3D" id="1.10.150.240">
    <property type="entry name" value="Putative phosphatase, domain 2"/>
    <property type="match status" value="1"/>
</dbReference>
<dbReference type="GO" id="GO:0008967">
    <property type="term" value="F:phosphoglycolate phosphatase activity"/>
    <property type="evidence" value="ECO:0007669"/>
    <property type="project" value="TreeGrafter"/>
</dbReference>
<dbReference type="SFLD" id="SFLDG01129">
    <property type="entry name" value="C1.5:_HAD__Beta-PGM__Phosphata"/>
    <property type="match status" value="1"/>
</dbReference>
<gene>
    <name evidence="1" type="ORF">CLV72_101118</name>
</gene>
<dbReference type="InterPro" id="IPR023214">
    <property type="entry name" value="HAD_sf"/>
</dbReference>
<dbReference type="GO" id="GO:0006281">
    <property type="term" value="P:DNA repair"/>
    <property type="evidence" value="ECO:0007669"/>
    <property type="project" value="TreeGrafter"/>
</dbReference>
<sequence>MGHIVWDFNGTLFDDLDAVVCATNDSILRYGLGPFTAEDFRSRYTRPIWVYYERLLGRPLAEGEWERLDEAFHSAYRRYLPTCALTAGARELIDAWSSAGHTQSLLSMWRHAELVPKVMELGVAGSFVRIDGVRAQGGGLKAEHLVRHLAELRVDPATVLVVGDSVDDAHAARAAGARAVLYSGGMHSRASLEEVGVPVVDSLADVAGYVGEGTSG</sequence>
<dbReference type="GO" id="GO:0005829">
    <property type="term" value="C:cytosol"/>
    <property type="evidence" value="ECO:0007669"/>
    <property type="project" value="TreeGrafter"/>
</dbReference>
<dbReference type="OrthoDB" id="4307245at2"/>
<keyword evidence="2" id="KW-1185">Reference proteome</keyword>
<dbReference type="PANTHER" id="PTHR43434:SF1">
    <property type="entry name" value="PHOSPHOGLYCOLATE PHOSPHATASE"/>
    <property type="match status" value="1"/>
</dbReference>
<reference evidence="1 2" key="1">
    <citation type="submission" date="2018-03" db="EMBL/GenBank/DDBJ databases">
        <title>Genomic Encyclopedia of Archaeal and Bacterial Type Strains, Phase II (KMG-II): from individual species to whole genera.</title>
        <authorList>
            <person name="Goeker M."/>
        </authorList>
    </citation>
    <scope>NUCLEOTIDE SEQUENCE [LARGE SCALE GENOMIC DNA]</scope>
    <source>
        <strain evidence="1 2">DSM 45601</strain>
    </source>
</reference>
<organism evidence="1 2">
    <name type="scientific">Allonocardiopsis opalescens</name>
    <dbReference type="NCBI Taxonomy" id="1144618"/>
    <lineage>
        <taxon>Bacteria</taxon>
        <taxon>Bacillati</taxon>
        <taxon>Actinomycetota</taxon>
        <taxon>Actinomycetes</taxon>
        <taxon>Streptosporangiales</taxon>
        <taxon>Allonocardiopsis</taxon>
    </lineage>
</organism>
<dbReference type="RefSeq" id="WP_106237406.1">
    <property type="nucleotide sequence ID" value="NZ_PVZC01000001.1"/>
</dbReference>